<evidence type="ECO:0000313" key="2">
    <source>
        <dbReference type="Proteomes" id="UP000053263"/>
    </source>
</evidence>
<dbReference type="Proteomes" id="UP000053263">
    <property type="component" value="Unassembled WGS sequence"/>
</dbReference>
<organism evidence="1 2">
    <name type="scientific">Plicaturopsis crispa FD-325 SS-3</name>
    <dbReference type="NCBI Taxonomy" id="944288"/>
    <lineage>
        <taxon>Eukaryota</taxon>
        <taxon>Fungi</taxon>
        <taxon>Dikarya</taxon>
        <taxon>Basidiomycota</taxon>
        <taxon>Agaricomycotina</taxon>
        <taxon>Agaricomycetes</taxon>
        <taxon>Agaricomycetidae</taxon>
        <taxon>Amylocorticiales</taxon>
        <taxon>Amylocorticiaceae</taxon>
        <taxon>Plicatura</taxon>
        <taxon>Plicaturopsis crispa</taxon>
    </lineage>
</organism>
<protein>
    <submittedName>
        <fullName evidence="1">Uncharacterized protein</fullName>
    </submittedName>
</protein>
<dbReference type="AlphaFoldDB" id="A0A0C9SKE7"/>
<dbReference type="EMBL" id="KN832575">
    <property type="protein sequence ID" value="KII83606.1"/>
    <property type="molecule type" value="Genomic_DNA"/>
</dbReference>
<evidence type="ECO:0000313" key="1">
    <source>
        <dbReference type="EMBL" id="KII83606.1"/>
    </source>
</evidence>
<gene>
    <name evidence="1" type="ORF">PLICRDRAFT_180216</name>
</gene>
<reference evidence="1 2" key="1">
    <citation type="submission" date="2014-06" db="EMBL/GenBank/DDBJ databases">
        <title>Evolutionary Origins and Diversification of the Mycorrhizal Mutualists.</title>
        <authorList>
            <consortium name="DOE Joint Genome Institute"/>
            <consortium name="Mycorrhizal Genomics Consortium"/>
            <person name="Kohler A."/>
            <person name="Kuo A."/>
            <person name="Nagy L.G."/>
            <person name="Floudas D."/>
            <person name="Copeland A."/>
            <person name="Barry K.W."/>
            <person name="Cichocki N."/>
            <person name="Veneault-Fourrey C."/>
            <person name="LaButti K."/>
            <person name="Lindquist E.A."/>
            <person name="Lipzen A."/>
            <person name="Lundell T."/>
            <person name="Morin E."/>
            <person name="Murat C."/>
            <person name="Riley R."/>
            <person name="Ohm R."/>
            <person name="Sun H."/>
            <person name="Tunlid A."/>
            <person name="Henrissat B."/>
            <person name="Grigoriev I.V."/>
            <person name="Hibbett D.S."/>
            <person name="Martin F."/>
        </authorList>
    </citation>
    <scope>NUCLEOTIDE SEQUENCE [LARGE SCALE GENOMIC DNA]</scope>
    <source>
        <strain evidence="1 2">FD-325 SS-3</strain>
    </source>
</reference>
<keyword evidence="2" id="KW-1185">Reference proteome</keyword>
<proteinExistence type="predicted"/>
<sequence>MRIHALPATPAPDTRTLCRCLSGRASTLISFLQRCPAVHLPPSPSPSSNAYRLAIRTRAVEPTALYEAQPSNTTGCGVAASAPACAFPAERQTWKGMHARRRDRFPAPSANTTNGFRGPCCSAPPPAKSEAAAAVHALQPGRRARQTSLRRLRRFLLGLPLVHGAVFSRPFRSSVKTFRDPAATHEVLLDVDASFMTGTSSPSRRLVVRSQLARVFDWPPRPRSLGPHCERSTAPTVLGLLALVCDGMLDEVAFLIALKKLARYAEIWSDYSSTTLFVVRSPVSANLTGRYLGVNDIGRWTRASPDRLTHRLFAKDRLRRTPVRGRSPSPPTLLCLPSSLVDAHAHARPT</sequence>
<accession>A0A0C9SKE7</accession>
<dbReference type="HOGENOM" id="CLU_792544_0_0_1"/>
<name>A0A0C9SKE7_PLICR</name>